<dbReference type="Gene3D" id="3.40.50.150">
    <property type="entry name" value="Vaccinia Virus protein VP39"/>
    <property type="match status" value="2"/>
</dbReference>
<keyword evidence="2" id="KW-0808">Transferase</keyword>
<dbReference type="AlphaFoldDB" id="A0A1G2HKH0"/>
<evidence type="ECO:0000259" key="3">
    <source>
        <dbReference type="Pfam" id="PF01555"/>
    </source>
</evidence>
<dbReference type="GO" id="GO:0030488">
    <property type="term" value="P:tRNA methylation"/>
    <property type="evidence" value="ECO:0007669"/>
    <property type="project" value="TreeGrafter"/>
</dbReference>
<dbReference type="SUPFAM" id="SSF53335">
    <property type="entry name" value="S-adenosyl-L-methionine-dependent methyltransferases"/>
    <property type="match status" value="2"/>
</dbReference>
<evidence type="ECO:0000313" key="4">
    <source>
        <dbReference type="EMBL" id="OGZ62780.1"/>
    </source>
</evidence>
<dbReference type="InterPro" id="IPR029063">
    <property type="entry name" value="SAM-dependent_MTases_sf"/>
</dbReference>
<feature type="domain" description="DNA methylase N-4/N-6" evidence="3">
    <location>
        <begin position="125"/>
        <end position="249"/>
    </location>
</feature>
<accession>A0A1G2HKH0</accession>
<comment type="caution">
    <text evidence="4">The sequence shown here is derived from an EMBL/GenBank/DDBJ whole genome shotgun (WGS) entry which is preliminary data.</text>
</comment>
<dbReference type="PANTHER" id="PTHR14911:SF13">
    <property type="entry name" value="TRNA (GUANINE(6)-N2)-METHYLTRANSFERASE THUMP3"/>
    <property type="match status" value="1"/>
</dbReference>
<dbReference type="Proteomes" id="UP000178991">
    <property type="component" value="Unassembled WGS sequence"/>
</dbReference>
<dbReference type="EMBL" id="MHOL01000013">
    <property type="protein sequence ID" value="OGZ62780.1"/>
    <property type="molecule type" value="Genomic_DNA"/>
</dbReference>
<reference evidence="4 5" key="1">
    <citation type="journal article" date="2016" name="Nat. Commun.">
        <title>Thousands of microbial genomes shed light on interconnected biogeochemical processes in an aquifer system.</title>
        <authorList>
            <person name="Anantharaman K."/>
            <person name="Brown C.T."/>
            <person name="Hug L.A."/>
            <person name="Sharon I."/>
            <person name="Castelle C.J."/>
            <person name="Probst A.J."/>
            <person name="Thomas B.C."/>
            <person name="Singh A."/>
            <person name="Wilkins M.J."/>
            <person name="Karaoz U."/>
            <person name="Brodie E.L."/>
            <person name="Williams K.H."/>
            <person name="Hubbard S.S."/>
            <person name="Banfield J.F."/>
        </authorList>
    </citation>
    <scope>NUCLEOTIDE SEQUENCE [LARGE SCALE GENOMIC DNA]</scope>
</reference>
<dbReference type="GO" id="GO:0016423">
    <property type="term" value="F:tRNA (guanine) methyltransferase activity"/>
    <property type="evidence" value="ECO:0007669"/>
    <property type="project" value="TreeGrafter"/>
</dbReference>
<dbReference type="CDD" id="cd02440">
    <property type="entry name" value="AdoMet_MTases"/>
    <property type="match status" value="1"/>
</dbReference>
<protein>
    <submittedName>
        <fullName evidence="4">DNA methylase N-4</fullName>
    </submittedName>
</protein>
<dbReference type="PANTHER" id="PTHR14911">
    <property type="entry name" value="THUMP DOMAIN-CONTAINING"/>
    <property type="match status" value="1"/>
</dbReference>
<keyword evidence="1 4" id="KW-0489">Methyltransferase</keyword>
<evidence type="ECO:0000256" key="2">
    <source>
        <dbReference type="ARBA" id="ARBA00022679"/>
    </source>
</evidence>
<name>A0A1G2HKH0_9BACT</name>
<evidence type="ECO:0000256" key="1">
    <source>
        <dbReference type="ARBA" id="ARBA00022603"/>
    </source>
</evidence>
<sequence>MSEKEKKLNPDEFELECTTVWAFPRRGNWATHTSDWRGNWSPEVARNLILRYSKEGDVLLDPMIGGGTTAIEAKILNRNIICSDVNDIALERTKKCLEFNVKNKSWQKVLKRDARDLGKADSDSIDFILTHPPYADIVKYSNGKIEEDLSNIHEIDTFVDEIEKVAKELYRILKQGKYCAILMGDTRRNKMYQPLAFKVMDKFLKAGFKLKEDIIKRQFNCKATGFWVQKSKESNFLLIMHEHLFVFQK</sequence>
<dbReference type="Pfam" id="PF01555">
    <property type="entry name" value="N6_N4_Mtase"/>
    <property type="match status" value="2"/>
</dbReference>
<dbReference type="InterPro" id="IPR002941">
    <property type="entry name" value="DNA_methylase_N4/N6"/>
</dbReference>
<dbReference type="GO" id="GO:0008170">
    <property type="term" value="F:N-methyltransferase activity"/>
    <property type="evidence" value="ECO:0007669"/>
    <property type="project" value="InterPro"/>
</dbReference>
<gene>
    <name evidence="4" type="ORF">A2639_00335</name>
</gene>
<organism evidence="4 5">
    <name type="scientific">Candidatus Staskawiczbacteria bacterium RIFCSPHIGHO2_01_FULL_34_27</name>
    <dbReference type="NCBI Taxonomy" id="1802199"/>
    <lineage>
        <taxon>Bacteria</taxon>
        <taxon>Candidatus Staskawicziibacteriota</taxon>
    </lineage>
</organism>
<proteinExistence type="predicted"/>
<evidence type="ECO:0000313" key="5">
    <source>
        <dbReference type="Proteomes" id="UP000178991"/>
    </source>
</evidence>
<feature type="domain" description="DNA methylase N-4/N-6" evidence="3">
    <location>
        <begin position="10"/>
        <end position="91"/>
    </location>
</feature>
<dbReference type="GO" id="GO:0003677">
    <property type="term" value="F:DNA binding"/>
    <property type="evidence" value="ECO:0007669"/>
    <property type="project" value="InterPro"/>
</dbReference>